<feature type="compositionally biased region" description="Basic residues" evidence="1">
    <location>
        <begin position="52"/>
        <end position="65"/>
    </location>
</feature>
<dbReference type="RefSeq" id="WP_143587901.1">
    <property type="nucleotide sequence ID" value="NZ_CP071595.1"/>
</dbReference>
<sequence>MRTVPHLRGGVDLSRVDVLDPAVLADLTELRYLSLTGRQWTALLDKGGVPPRPHRRLPGRRGRHP</sequence>
<evidence type="ECO:0000256" key="1">
    <source>
        <dbReference type="SAM" id="MobiDB-lite"/>
    </source>
</evidence>
<evidence type="ECO:0000313" key="3">
    <source>
        <dbReference type="Proteomes" id="UP000671836"/>
    </source>
</evidence>
<gene>
    <name evidence="2" type="ORF">J3S04_32550</name>
</gene>
<keyword evidence="3" id="KW-1185">Reference proteome</keyword>
<feature type="region of interest" description="Disordered" evidence="1">
    <location>
        <begin position="45"/>
        <end position="65"/>
    </location>
</feature>
<name>A0ABX7RPY0_9ACTN</name>
<dbReference type="EMBL" id="CP071595">
    <property type="protein sequence ID" value="QSY49558.1"/>
    <property type="molecule type" value="Genomic_DNA"/>
</dbReference>
<dbReference type="Proteomes" id="UP000671836">
    <property type="component" value="Chromosome"/>
</dbReference>
<organism evidence="2 3">
    <name type="scientific">Streptomyces griseocarneus</name>
    <dbReference type="NCBI Taxonomy" id="51201"/>
    <lineage>
        <taxon>Bacteria</taxon>
        <taxon>Bacillati</taxon>
        <taxon>Actinomycetota</taxon>
        <taxon>Actinomycetes</taxon>
        <taxon>Kitasatosporales</taxon>
        <taxon>Streptomycetaceae</taxon>
        <taxon>Streptomyces</taxon>
    </lineage>
</organism>
<proteinExistence type="predicted"/>
<reference evidence="2 3" key="1">
    <citation type="submission" date="2021-03" db="EMBL/GenBank/DDBJ databases">
        <title>Streptomyces strains.</title>
        <authorList>
            <person name="Lund M.B."/>
            <person name="Toerring T."/>
        </authorList>
    </citation>
    <scope>NUCLEOTIDE SEQUENCE [LARGE SCALE GENOMIC DNA]</scope>
    <source>
        <strain evidence="2 3">KCC S-1010</strain>
    </source>
</reference>
<evidence type="ECO:0000313" key="2">
    <source>
        <dbReference type="EMBL" id="QSY49558.1"/>
    </source>
</evidence>
<protein>
    <submittedName>
        <fullName evidence="2">Uncharacterized protein</fullName>
    </submittedName>
</protein>
<accession>A0ABX7RPY0</accession>